<dbReference type="EMBL" id="JADJMH010000034">
    <property type="protein sequence ID" value="MBK7677291.1"/>
    <property type="molecule type" value="Genomic_DNA"/>
</dbReference>
<protein>
    <submittedName>
        <fullName evidence="1">Phage tail protein</fullName>
    </submittedName>
</protein>
<dbReference type="AlphaFoldDB" id="A0A935Q3W2"/>
<proteinExistence type="predicted"/>
<accession>A0A935Q3W2</accession>
<comment type="caution">
    <text evidence="1">The sequence shown here is derived from an EMBL/GenBank/DDBJ whole genome shotgun (WGS) entry which is preliminary data.</text>
</comment>
<sequence length="553" mass="60781">MSTRPMDFATLLYRQLPEVFRERDNSSELPDGSRLPGDLARLCATWGDLLDALYRTQLQRYYDIFPDQEGHPDAEGLARGCQPWVLPYLAQLLDVQLIAPLESGRREEIAHAIAWRQRKGTPQSVEEIADSIAGVEVEVSEGFRRLATTPRAGFTLLPESVFGEPDGRFDRRFRLQRVEHPGLPGGSVDFRRASRAIRADADSPASQTTTFAGTAVAWRQKWPHGVPCFALSFQDVAARTADLRTAGAARGHAHPRRVILHAPPFAGFFAPQPVSVQWTAIRDAVIAGDALPAELPLRLVSAPGSRTLSGLGETPVRIRGVVELSGQLDWSFANLWFDNRLEVSDGRMAATGCAFRELQINTIDAARPVLAAHASLFKRLLAPRSLVSGEYLTILERLVCERLQLSDSILMPAPHKDLLDNDVPVGGCIRFSRLPYMPLPPDPDDPSLANDPRWQAQGRRSMLRLHAASCTTLTPIFWNTDFGAPGCAVLHPSADDRLRFGAEDGGEMGACHVLAYTLRERAVIDKLKDFLPVGIEAVLAPDASLVCAPPQPR</sequence>
<dbReference type="Proteomes" id="UP000697998">
    <property type="component" value="Unassembled WGS sequence"/>
</dbReference>
<evidence type="ECO:0000313" key="2">
    <source>
        <dbReference type="Proteomes" id="UP000697998"/>
    </source>
</evidence>
<evidence type="ECO:0000313" key="1">
    <source>
        <dbReference type="EMBL" id="MBK7677291.1"/>
    </source>
</evidence>
<organism evidence="1 2">
    <name type="scientific">Candidatus Accumulibacter proximus</name>
    <dbReference type="NCBI Taxonomy" id="2954385"/>
    <lineage>
        <taxon>Bacteria</taxon>
        <taxon>Pseudomonadati</taxon>
        <taxon>Pseudomonadota</taxon>
        <taxon>Betaproteobacteria</taxon>
        <taxon>Candidatus Accumulibacter</taxon>
    </lineage>
</organism>
<dbReference type="InterPro" id="IPR006521">
    <property type="entry name" value="Tail_protein_I"/>
</dbReference>
<name>A0A935Q3W2_9PROT</name>
<dbReference type="Pfam" id="PF09684">
    <property type="entry name" value="Tail_P2_I"/>
    <property type="match status" value="1"/>
</dbReference>
<gene>
    <name evidence="1" type="ORF">IPJ27_22435</name>
</gene>
<reference evidence="1 2" key="1">
    <citation type="submission" date="2020-10" db="EMBL/GenBank/DDBJ databases">
        <title>Connecting structure to function with the recovery of over 1000 high-quality activated sludge metagenome-assembled genomes encoding full-length rRNA genes using long-read sequencing.</title>
        <authorList>
            <person name="Singleton C.M."/>
            <person name="Petriglieri F."/>
            <person name="Kristensen J.M."/>
            <person name="Kirkegaard R.H."/>
            <person name="Michaelsen T.Y."/>
            <person name="Andersen M.H."/>
            <person name="Karst S.M."/>
            <person name="Dueholm M.S."/>
            <person name="Nielsen P.H."/>
            <person name="Albertsen M."/>
        </authorList>
    </citation>
    <scope>NUCLEOTIDE SEQUENCE [LARGE SCALE GENOMIC DNA]</scope>
    <source>
        <strain evidence="1">EsbW_18-Q3-R4-48_BATAC.285</strain>
    </source>
</reference>